<keyword evidence="1" id="KW-1133">Transmembrane helix</keyword>
<dbReference type="InterPro" id="IPR050400">
    <property type="entry name" value="Bact_Cytoskel_RodZ"/>
</dbReference>
<dbReference type="EMBL" id="CP012333">
    <property type="protein sequence ID" value="AKV01649.1"/>
    <property type="molecule type" value="Genomic_DNA"/>
</dbReference>
<name>A0A0K1Q7E3_9BACT</name>
<dbReference type="AlphaFoldDB" id="A0A0K1Q7E3"/>
<feature type="transmembrane region" description="Helical" evidence="1">
    <location>
        <begin position="103"/>
        <end position="124"/>
    </location>
</feature>
<organism evidence="2 3">
    <name type="scientific">Labilithrix luteola</name>
    <dbReference type="NCBI Taxonomy" id="1391654"/>
    <lineage>
        <taxon>Bacteria</taxon>
        <taxon>Pseudomonadati</taxon>
        <taxon>Myxococcota</taxon>
        <taxon>Polyangia</taxon>
        <taxon>Polyangiales</taxon>
        <taxon>Labilitrichaceae</taxon>
        <taxon>Labilithrix</taxon>
    </lineage>
</organism>
<accession>A0A0K1Q7E3</accession>
<proteinExistence type="predicted"/>
<dbReference type="RefSeq" id="WP_240488732.1">
    <property type="nucleotide sequence ID" value="NZ_CP012333.1"/>
</dbReference>
<dbReference type="Proteomes" id="UP000064967">
    <property type="component" value="Chromosome"/>
</dbReference>
<protein>
    <submittedName>
        <fullName evidence="2">4Fe-4S ferredoxin, iron-sulfur binding protein</fullName>
    </submittedName>
</protein>
<dbReference type="InterPro" id="IPR010982">
    <property type="entry name" value="Lambda_DNA-bd_dom_sf"/>
</dbReference>
<dbReference type="PANTHER" id="PTHR34475">
    <property type="match status" value="1"/>
</dbReference>
<keyword evidence="3" id="KW-1185">Reference proteome</keyword>
<evidence type="ECO:0000256" key="1">
    <source>
        <dbReference type="SAM" id="Phobius"/>
    </source>
</evidence>
<keyword evidence="1" id="KW-0472">Membrane</keyword>
<gene>
    <name evidence="2" type="ORF">AKJ09_08312</name>
</gene>
<dbReference type="GO" id="GO:0003677">
    <property type="term" value="F:DNA binding"/>
    <property type="evidence" value="ECO:0007669"/>
    <property type="project" value="InterPro"/>
</dbReference>
<reference evidence="2 3" key="1">
    <citation type="submission" date="2015-08" db="EMBL/GenBank/DDBJ databases">
        <authorList>
            <person name="Babu N.S."/>
            <person name="Beckwith C.J."/>
            <person name="Beseler K.G."/>
            <person name="Brison A."/>
            <person name="Carone J.V."/>
            <person name="Caskin T.P."/>
            <person name="Diamond M."/>
            <person name="Durham M.E."/>
            <person name="Foxe J.M."/>
            <person name="Go M."/>
            <person name="Henderson B.A."/>
            <person name="Jones I.B."/>
            <person name="McGettigan J.A."/>
            <person name="Micheletti S.J."/>
            <person name="Nasrallah M.E."/>
            <person name="Ortiz D."/>
            <person name="Piller C.R."/>
            <person name="Privatt S.R."/>
            <person name="Schneider S.L."/>
            <person name="Sharp S."/>
            <person name="Smith T.C."/>
            <person name="Stanton J.D."/>
            <person name="Ullery H.E."/>
            <person name="Wilson R.J."/>
            <person name="Serrano M.G."/>
            <person name="Buck G."/>
            <person name="Lee V."/>
            <person name="Wang Y."/>
            <person name="Carvalho R."/>
            <person name="Voegtly L."/>
            <person name="Shi R."/>
            <person name="Duckworth R."/>
            <person name="Johnson A."/>
            <person name="Loviza R."/>
            <person name="Walstead R."/>
            <person name="Shah Z."/>
            <person name="Kiflezghi M."/>
            <person name="Wade K."/>
            <person name="Ball S.L."/>
            <person name="Bradley K.W."/>
            <person name="Asai D.J."/>
            <person name="Bowman C.A."/>
            <person name="Russell D.A."/>
            <person name="Pope W.H."/>
            <person name="Jacobs-Sera D."/>
            <person name="Hendrix R.W."/>
            <person name="Hatfull G.F."/>
        </authorList>
    </citation>
    <scope>NUCLEOTIDE SEQUENCE [LARGE SCALE GENOMIC DNA]</scope>
    <source>
        <strain evidence="2 3">DSM 27648</strain>
    </source>
</reference>
<dbReference type="KEGG" id="llu:AKJ09_08312"/>
<keyword evidence="1" id="KW-0812">Transmembrane</keyword>
<evidence type="ECO:0000313" key="2">
    <source>
        <dbReference type="EMBL" id="AKV01649.1"/>
    </source>
</evidence>
<dbReference type="PANTHER" id="PTHR34475:SF1">
    <property type="entry name" value="CYTOSKELETON PROTEIN RODZ"/>
    <property type="match status" value="1"/>
</dbReference>
<sequence>MSIDTVGTTLRRQRETKRMGLAEVSRVTRIPVATLEAIEQDHFDDLPGEVFVRGFLKSYAQTVGLGADDIVAHYTASRRVAMVTPLPVASPVQAAREGHGRRFGVAIALVLLLILFTLALSIVLKPRGRDMPAELSAVTPTATSLLS</sequence>
<evidence type="ECO:0000313" key="3">
    <source>
        <dbReference type="Proteomes" id="UP000064967"/>
    </source>
</evidence>
<dbReference type="STRING" id="1391654.AKJ09_08312"/>
<dbReference type="Pfam" id="PF13413">
    <property type="entry name" value="HTH_25"/>
    <property type="match status" value="1"/>
</dbReference>
<dbReference type="Gene3D" id="1.10.260.40">
    <property type="entry name" value="lambda repressor-like DNA-binding domains"/>
    <property type="match status" value="1"/>
</dbReference>